<evidence type="ECO:0000313" key="2">
    <source>
        <dbReference type="EMBL" id="NYZ19066.1"/>
    </source>
</evidence>
<keyword evidence="3" id="KW-1185">Reference proteome</keyword>
<proteinExistence type="predicted"/>
<dbReference type="EMBL" id="JABFDB010000001">
    <property type="protein sequence ID" value="NYZ19066.1"/>
    <property type="molecule type" value="Genomic_DNA"/>
</dbReference>
<dbReference type="SUPFAM" id="SSF82693">
    <property type="entry name" value="Multidrug efflux transporter AcrB pore domain, PN1, PN2, PC1 and PC2 subdomains"/>
    <property type="match status" value="2"/>
</dbReference>
<dbReference type="Gene3D" id="3.30.70.1430">
    <property type="entry name" value="Multidrug efflux transporter AcrB pore domain"/>
    <property type="match status" value="2"/>
</dbReference>
<dbReference type="InterPro" id="IPR027463">
    <property type="entry name" value="AcrB_DN_DC_subdom"/>
</dbReference>
<organism evidence="2 3">
    <name type="scientific">Azospirillum oleiclasticum</name>
    <dbReference type="NCBI Taxonomy" id="2735135"/>
    <lineage>
        <taxon>Bacteria</taxon>
        <taxon>Pseudomonadati</taxon>
        <taxon>Pseudomonadota</taxon>
        <taxon>Alphaproteobacteria</taxon>
        <taxon>Rhodospirillales</taxon>
        <taxon>Azospirillaceae</taxon>
        <taxon>Azospirillum</taxon>
    </lineage>
</organism>
<feature type="transmembrane region" description="Helical" evidence="1">
    <location>
        <begin position="383"/>
        <end position="407"/>
    </location>
</feature>
<dbReference type="PANTHER" id="PTHR32063:SF0">
    <property type="entry name" value="SWARMING MOTILITY PROTEIN SWRC"/>
    <property type="match status" value="1"/>
</dbReference>
<reference evidence="2 3" key="1">
    <citation type="submission" date="2020-05" db="EMBL/GenBank/DDBJ databases">
        <title>Azospirillum oleiclasticum sp. nov, a nitrogen-fixing and heavy crude oil-emulsifying bacterium isolated from the crude oil of Yumen Oilfield.</title>
        <authorList>
            <person name="Wu D."/>
            <person name="Cai M."/>
            <person name="Zhang X."/>
        </authorList>
    </citation>
    <scope>NUCLEOTIDE SEQUENCE [LARGE SCALE GENOMIC DNA]</scope>
    <source>
        <strain evidence="2 3">ROY-1-1-2</strain>
    </source>
</reference>
<feature type="transmembrane region" description="Helical" evidence="1">
    <location>
        <begin position="336"/>
        <end position="353"/>
    </location>
</feature>
<keyword evidence="1" id="KW-1133">Transmembrane helix</keyword>
<sequence length="1077" mass="118042">MNGLINAALGRSRTVLATLALLLIAGWIAYRDIPKEAAPDVNIPIIYVSMHYEGISPEDAERLLLRPMEQELRTIEGVKEMRSTAYQGGGNVILEFEAGFNADKALQDVRERTDRAKSELPQETDEPTVNEVNLSLFPVLVVILSGDVQERTLLQIARALKDRIEGIPAVLSAEIAGDREELVEVVVDPMRVESYGLNPADIAQLFNRSNRLVAAGNLDTGHGRFPIKVPGLFETVEDIWNMPVKVNGDAVVRFRDIAEIRRTFKDPNTFARVGGKPAIALEISKRSGENIIDTIAQVRATVDAERAYMPANLVVTYSQDQSEHIRTMLGDLENNLAVTVLLVMVIVVATLGMRTSTLVVVAVPGSFLTAMLVLAGMGHTINIVVLFGLILSAGNVVDGAIVVTEYADRKMADGMDKRRAYSLAARRMAWPIIASTATQLAAFAPLLLWPGMVGEFMKFLPISQFATLSAALLMALIFVPVLGALFGKPNAPLHPMAPANRMAADLDDSDPVEERRELKGWYVDVLSTALRHPAKVLAGSAVLLVGIQGYYALHGNGVEFFPDVEPEVAMVLVHARGNLSVWEQDALVREVEERILPLDAFTSVYTRVGRTGSGNAGGPGGGNLAEDVIGQITVEFKDWKLRPPADTVLTEIRDRTADIPGIIIEPRKQEGGPPTGKPLQLQLGARDPSMLEGAVQHIRRGLDTVGGLVDVEDSRPLPGIEWQVSVDRAQAAKFGLDVTAVGDAVRLVTNGLKLAEYRPDDADDEIDIVVRYPKELRSLDQLDQLRIDTGKGSVPLSNFINRSAKQKVGQIDRVDGMRVMTVKADVATGVLADDKVQAMRQWLTANPLDPRIVATYKGEDKEQKESAQFLSRAFLAAMAIMAIILVTQFNSFYSAFLILTSVLLSTIGVTIGLILTGQTFGIVMTGVGIIALAGTVVQNNIVLIDTYDQYRHTEPSEFQAILRTGVERARPVLLTAFNTVLSLLPLAYGMNIDLLTREVTFGAPATQWWVQLSTAIVFGLTFATILTLIVTPCALMLRVNLREWRKKEERLIGGWWRRRFRRSHPRQDNRRLQDAAE</sequence>
<dbReference type="SUPFAM" id="SSF82714">
    <property type="entry name" value="Multidrug efflux transporter AcrB TolC docking domain, DN and DC subdomains"/>
    <property type="match status" value="2"/>
</dbReference>
<dbReference type="InterPro" id="IPR001036">
    <property type="entry name" value="Acrflvin-R"/>
</dbReference>
<accession>A0ABX2T4G7</accession>
<dbReference type="RefSeq" id="WP_180280747.1">
    <property type="nucleotide sequence ID" value="NZ_JABFDB010000001.1"/>
</dbReference>
<name>A0ABX2T4G7_9PROT</name>
<dbReference type="Proteomes" id="UP000584642">
    <property type="component" value="Unassembled WGS sequence"/>
</dbReference>
<dbReference type="SUPFAM" id="SSF82866">
    <property type="entry name" value="Multidrug efflux transporter AcrB transmembrane domain"/>
    <property type="match status" value="2"/>
</dbReference>
<comment type="caution">
    <text evidence="2">The sequence shown here is derived from an EMBL/GenBank/DDBJ whole genome shotgun (WGS) entry which is preliminary data.</text>
</comment>
<keyword evidence="1" id="KW-0472">Membrane</keyword>
<feature type="transmembrane region" description="Helical" evidence="1">
    <location>
        <begin position="358"/>
        <end position="377"/>
    </location>
</feature>
<feature type="transmembrane region" description="Helical" evidence="1">
    <location>
        <begin position="1008"/>
        <end position="1037"/>
    </location>
</feature>
<feature type="transmembrane region" description="Helical" evidence="1">
    <location>
        <begin position="869"/>
        <end position="886"/>
    </location>
</feature>
<feature type="transmembrane region" description="Helical" evidence="1">
    <location>
        <begin position="971"/>
        <end position="988"/>
    </location>
</feature>
<evidence type="ECO:0000256" key="1">
    <source>
        <dbReference type="SAM" id="Phobius"/>
    </source>
</evidence>
<feature type="transmembrane region" description="Helical" evidence="1">
    <location>
        <begin position="428"/>
        <end position="450"/>
    </location>
</feature>
<keyword evidence="1" id="KW-0812">Transmembrane</keyword>
<dbReference type="PANTHER" id="PTHR32063">
    <property type="match status" value="1"/>
</dbReference>
<evidence type="ECO:0000313" key="3">
    <source>
        <dbReference type="Proteomes" id="UP000584642"/>
    </source>
</evidence>
<dbReference type="Gene3D" id="3.30.2090.10">
    <property type="entry name" value="Multidrug efflux transporter AcrB TolC docking domain, DN and DC subdomains"/>
    <property type="match status" value="2"/>
</dbReference>
<dbReference type="Gene3D" id="1.20.1640.10">
    <property type="entry name" value="Multidrug efflux transporter AcrB transmembrane domain"/>
    <property type="match status" value="2"/>
</dbReference>
<dbReference type="Gene3D" id="3.30.70.1440">
    <property type="entry name" value="Multidrug efflux transporter AcrB pore domain"/>
    <property type="match status" value="1"/>
</dbReference>
<protein>
    <submittedName>
        <fullName evidence="2">Efflux RND transporter permease subunit</fullName>
    </submittedName>
</protein>
<feature type="transmembrane region" description="Helical" evidence="1">
    <location>
        <begin position="462"/>
        <end position="486"/>
    </location>
</feature>
<feature type="transmembrane region" description="Helical" evidence="1">
    <location>
        <begin position="892"/>
        <end position="915"/>
    </location>
</feature>
<dbReference type="Gene3D" id="3.30.70.1320">
    <property type="entry name" value="Multidrug efflux transporter AcrB pore domain like"/>
    <property type="match status" value="1"/>
</dbReference>
<dbReference type="PRINTS" id="PR00702">
    <property type="entry name" value="ACRIFLAVINRP"/>
</dbReference>
<dbReference type="Pfam" id="PF00873">
    <property type="entry name" value="ACR_tran"/>
    <property type="match status" value="1"/>
</dbReference>
<gene>
    <name evidence="2" type="ORF">HND93_05030</name>
</gene>